<sequence length="189" mass="20454">MSSEQTFSTSDLRSTAQDYKRDAARKHKWQLGSNTTTGRAAGGKPRPHRPSETDYNAKRRESKGAVAALQNGAKVARKQDVLDGTAISDDSSNSTSDYDDTPSPAVDPAVMYSFDAARGPSQGSQILNTALANAVAKFEDRETVKLVKNEYEILDDEGESIGLTPVKKSKKVKAPAMIVPDADEDYELV</sequence>
<proteinExistence type="predicted"/>
<gene>
    <name evidence="2" type="ORF">LTR78_007112</name>
</gene>
<feature type="compositionally biased region" description="Polar residues" evidence="1">
    <location>
        <begin position="1"/>
        <end position="17"/>
    </location>
</feature>
<protein>
    <submittedName>
        <fullName evidence="2">Uncharacterized protein</fullName>
    </submittedName>
</protein>
<evidence type="ECO:0000313" key="2">
    <source>
        <dbReference type="EMBL" id="KAK3673001.1"/>
    </source>
</evidence>
<accession>A0AAE0WJS7</accession>
<comment type="caution">
    <text evidence="2">The sequence shown here is derived from an EMBL/GenBank/DDBJ whole genome shotgun (WGS) entry which is preliminary data.</text>
</comment>
<feature type="compositionally biased region" description="Low complexity" evidence="1">
    <location>
        <begin position="88"/>
        <end position="104"/>
    </location>
</feature>
<dbReference type="EMBL" id="JAUTXT010000028">
    <property type="protein sequence ID" value="KAK3673001.1"/>
    <property type="molecule type" value="Genomic_DNA"/>
</dbReference>
<feature type="compositionally biased region" description="Basic and acidic residues" evidence="1">
    <location>
        <begin position="49"/>
        <end position="63"/>
    </location>
</feature>
<name>A0AAE0WJS7_9PEZI</name>
<dbReference type="Proteomes" id="UP001274830">
    <property type="component" value="Unassembled WGS sequence"/>
</dbReference>
<evidence type="ECO:0000256" key="1">
    <source>
        <dbReference type="SAM" id="MobiDB-lite"/>
    </source>
</evidence>
<reference evidence="2" key="1">
    <citation type="submission" date="2023-07" db="EMBL/GenBank/DDBJ databases">
        <title>Black Yeasts Isolated from many extreme environments.</title>
        <authorList>
            <person name="Coleine C."/>
            <person name="Stajich J.E."/>
            <person name="Selbmann L."/>
        </authorList>
    </citation>
    <scope>NUCLEOTIDE SEQUENCE</scope>
    <source>
        <strain evidence="2">CCFEE 5485</strain>
    </source>
</reference>
<feature type="region of interest" description="Disordered" evidence="1">
    <location>
        <begin position="1"/>
        <end position="106"/>
    </location>
</feature>
<evidence type="ECO:0000313" key="3">
    <source>
        <dbReference type="Proteomes" id="UP001274830"/>
    </source>
</evidence>
<organism evidence="2 3">
    <name type="scientific">Recurvomyces mirabilis</name>
    <dbReference type="NCBI Taxonomy" id="574656"/>
    <lineage>
        <taxon>Eukaryota</taxon>
        <taxon>Fungi</taxon>
        <taxon>Dikarya</taxon>
        <taxon>Ascomycota</taxon>
        <taxon>Pezizomycotina</taxon>
        <taxon>Dothideomycetes</taxon>
        <taxon>Dothideomycetidae</taxon>
        <taxon>Mycosphaerellales</taxon>
        <taxon>Teratosphaeriaceae</taxon>
        <taxon>Recurvomyces</taxon>
    </lineage>
</organism>
<dbReference type="AlphaFoldDB" id="A0AAE0WJS7"/>
<keyword evidence="3" id="KW-1185">Reference proteome</keyword>